<gene>
    <name evidence="2" type="ORF">C361_05635</name>
</gene>
<name>A0A854Q7U7_CRYNE</name>
<feature type="region of interest" description="Disordered" evidence="1">
    <location>
        <begin position="1"/>
        <end position="32"/>
    </location>
</feature>
<evidence type="ECO:0000256" key="1">
    <source>
        <dbReference type="SAM" id="MobiDB-lite"/>
    </source>
</evidence>
<dbReference type="AlphaFoldDB" id="A0A854Q7U7"/>
<sequence>RDSRLPGSGPSIGYSNRDATDMCDPVGEDTGDPMGDAAGLGLGVVGGDLSVVHDVLSFGLFGEGVGDGRVVDNFILLWEGSTTSTAILLRRLLFA</sequence>
<feature type="non-terminal residue" evidence="2">
    <location>
        <position position="1"/>
    </location>
</feature>
<dbReference type="EMBL" id="AMKT01000075">
    <property type="protein sequence ID" value="OXG14452.1"/>
    <property type="molecule type" value="Genomic_DNA"/>
</dbReference>
<comment type="caution">
    <text evidence="2">The sequence shown here is derived from an EMBL/GenBank/DDBJ whole genome shotgun (WGS) entry which is preliminary data.</text>
</comment>
<protein>
    <submittedName>
        <fullName evidence="2">Uncharacterized protein</fullName>
    </submittedName>
</protein>
<proteinExistence type="predicted"/>
<organism evidence="2 3">
    <name type="scientific">Cryptococcus neoformans Tu259-1</name>
    <dbReference type="NCBI Taxonomy" id="1230072"/>
    <lineage>
        <taxon>Eukaryota</taxon>
        <taxon>Fungi</taxon>
        <taxon>Dikarya</taxon>
        <taxon>Basidiomycota</taxon>
        <taxon>Agaricomycotina</taxon>
        <taxon>Tremellomycetes</taxon>
        <taxon>Tremellales</taxon>
        <taxon>Cryptococcaceae</taxon>
        <taxon>Cryptococcus</taxon>
        <taxon>Cryptococcus neoformans species complex</taxon>
    </lineage>
</organism>
<dbReference type="Proteomes" id="UP000199727">
    <property type="component" value="Unassembled WGS sequence"/>
</dbReference>
<accession>A0A854Q7U7</accession>
<evidence type="ECO:0000313" key="3">
    <source>
        <dbReference type="Proteomes" id="UP000199727"/>
    </source>
</evidence>
<reference evidence="2 3" key="1">
    <citation type="submission" date="2017-06" db="EMBL/GenBank/DDBJ databases">
        <title>Global population genomics of the pathogenic fungus Cryptococcus neoformans var. grubii.</title>
        <authorList>
            <person name="Cuomo C."/>
            <person name="Litvintseva A."/>
            <person name="Chen Y."/>
            <person name="Young S."/>
            <person name="Zeng Q."/>
            <person name="Chapman S."/>
            <person name="Gujja S."/>
            <person name="Saif S."/>
            <person name="Birren B."/>
        </authorList>
    </citation>
    <scope>NUCLEOTIDE SEQUENCE [LARGE SCALE GENOMIC DNA]</scope>
    <source>
        <strain evidence="2 3">Tu259-1</strain>
    </source>
</reference>
<evidence type="ECO:0000313" key="2">
    <source>
        <dbReference type="EMBL" id="OXG14452.1"/>
    </source>
</evidence>